<organism evidence="1 2">
    <name type="scientific">Gryllus longicercus</name>
    <dbReference type="NCBI Taxonomy" id="2509291"/>
    <lineage>
        <taxon>Eukaryota</taxon>
        <taxon>Metazoa</taxon>
        <taxon>Ecdysozoa</taxon>
        <taxon>Arthropoda</taxon>
        <taxon>Hexapoda</taxon>
        <taxon>Insecta</taxon>
        <taxon>Pterygota</taxon>
        <taxon>Neoptera</taxon>
        <taxon>Polyneoptera</taxon>
        <taxon>Orthoptera</taxon>
        <taxon>Ensifera</taxon>
        <taxon>Gryllidea</taxon>
        <taxon>Grylloidea</taxon>
        <taxon>Gryllidae</taxon>
        <taxon>Gryllinae</taxon>
        <taxon>Gryllus</taxon>
    </lineage>
</organism>
<keyword evidence="2" id="KW-1185">Reference proteome</keyword>
<protein>
    <submittedName>
        <fullName evidence="1">Uncharacterized protein</fullName>
    </submittedName>
</protein>
<gene>
    <name evidence="1" type="ORF">R5R35_005492</name>
</gene>
<dbReference type="InterPro" id="IPR031139">
    <property type="entry name" value="RPGRIP1_fam"/>
</dbReference>
<comment type="caution">
    <text evidence="1">The sequence shown here is derived from an EMBL/GenBank/DDBJ whole genome shotgun (WGS) entry which is preliminary data.</text>
</comment>
<evidence type="ECO:0000313" key="1">
    <source>
        <dbReference type="EMBL" id="KAK7870904.1"/>
    </source>
</evidence>
<proteinExistence type="predicted"/>
<dbReference type="AlphaFoldDB" id="A0AAN9VSY7"/>
<dbReference type="Proteomes" id="UP001378592">
    <property type="component" value="Unassembled WGS sequence"/>
</dbReference>
<dbReference type="GO" id="GO:0035869">
    <property type="term" value="C:ciliary transition zone"/>
    <property type="evidence" value="ECO:0007669"/>
    <property type="project" value="TreeGrafter"/>
</dbReference>
<accession>A0AAN9VSY7</accession>
<dbReference type="EMBL" id="JAZDUA010000049">
    <property type="protein sequence ID" value="KAK7870904.1"/>
    <property type="molecule type" value="Genomic_DNA"/>
</dbReference>
<evidence type="ECO:0000313" key="2">
    <source>
        <dbReference type="Proteomes" id="UP001378592"/>
    </source>
</evidence>
<dbReference type="PANTHER" id="PTHR14240">
    <property type="entry name" value="RETINITIS PIGMENTOSA GTPASE REGULATOR-INTERACTING PROTEIN"/>
    <property type="match status" value="1"/>
</dbReference>
<sequence length="164" mass="19369">MAVSTELRDPVKECYDPQCNCPNKKELVLHNQHVSRLPRIELENRFLHVYEDNIRLKTDCNHLRDQLKRLSTRVFRLIESRKSLPLNGAGGFERQALNAEMLLSEQAQHIATLEAENEIWRAKVDAMRQQFLSCRSFTNYKPKNSKKCNRYALSQKYYCFSFPF</sequence>
<name>A0AAN9VSY7_9ORTH</name>
<reference evidence="1 2" key="1">
    <citation type="submission" date="2024-03" db="EMBL/GenBank/DDBJ databases">
        <title>The genome assembly and annotation of the cricket Gryllus longicercus Weissman &amp; Gray.</title>
        <authorList>
            <person name="Szrajer S."/>
            <person name="Gray D."/>
            <person name="Ylla G."/>
        </authorList>
    </citation>
    <scope>NUCLEOTIDE SEQUENCE [LARGE SCALE GENOMIC DNA]</scope>
    <source>
        <strain evidence="1">DAG 2021-001</strain>
        <tissue evidence="1">Whole body minus gut</tissue>
    </source>
</reference>
<dbReference type="GO" id="GO:1905515">
    <property type="term" value="P:non-motile cilium assembly"/>
    <property type="evidence" value="ECO:0007669"/>
    <property type="project" value="TreeGrafter"/>
</dbReference>
<dbReference type="PANTHER" id="PTHR14240:SF1">
    <property type="entry name" value="PROTEIN FANTOM-RELATED"/>
    <property type="match status" value="1"/>
</dbReference>